<dbReference type="Gene3D" id="2.30.22.10">
    <property type="entry name" value="Head domain of nucleotide exchange factor GrpE"/>
    <property type="match status" value="1"/>
</dbReference>
<dbReference type="Gene3D" id="3.90.20.20">
    <property type="match status" value="1"/>
</dbReference>
<evidence type="ECO:0000256" key="10">
    <source>
        <dbReference type="HAMAP-Rule" id="MF_01151"/>
    </source>
</evidence>
<protein>
    <recommendedName>
        <fullName evidence="8 10">Protein GrpE</fullName>
    </recommendedName>
    <alternativeName>
        <fullName evidence="9 10">HSP-70 cofactor</fullName>
    </alternativeName>
</protein>
<evidence type="ECO:0000256" key="5">
    <source>
        <dbReference type="ARBA" id="ARBA00023016"/>
    </source>
</evidence>
<dbReference type="GO" id="GO:0005737">
    <property type="term" value="C:cytoplasm"/>
    <property type="evidence" value="ECO:0007669"/>
    <property type="project" value="UniProtKB-SubCell"/>
</dbReference>
<evidence type="ECO:0000256" key="6">
    <source>
        <dbReference type="ARBA" id="ARBA00023186"/>
    </source>
</evidence>
<evidence type="ECO:0000313" key="16">
    <source>
        <dbReference type="Proteomes" id="UP000601223"/>
    </source>
</evidence>
<dbReference type="GO" id="GO:0000774">
    <property type="term" value="F:adenyl-nucleotide exchange factor activity"/>
    <property type="evidence" value="ECO:0007669"/>
    <property type="project" value="InterPro"/>
</dbReference>
<evidence type="ECO:0000256" key="1">
    <source>
        <dbReference type="ARBA" id="ARBA00004496"/>
    </source>
</evidence>
<organism evidence="15 16">
    <name type="scientific">Catellatospora bangladeshensis</name>
    <dbReference type="NCBI Taxonomy" id="310355"/>
    <lineage>
        <taxon>Bacteria</taxon>
        <taxon>Bacillati</taxon>
        <taxon>Actinomycetota</taxon>
        <taxon>Actinomycetes</taxon>
        <taxon>Micromonosporales</taxon>
        <taxon>Micromonosporaceae</taxon>
        <taxon>Catellatospora</taxon>
    </lineage>
</organism>
<comment type="caution">
    <text evidence="15">The sequence shown here is derived from an EMBL/GenBank/DDBJ whole genome shotgun (WGS) entry which is preliminary data.</text>
</comment>
<feature type="region of interest" description="Disordered" evidence="14">
    <location>
        <begin position="1"/>
        <end position="77"/>
    </location>
</feature>
<keyword evidence="16" id="KW-1185">Reference proteome</keyword>
<keyword evidence="4 10" id="KW-0963">Cytoplasm</keyword>
<sequence length="282" mass="29302">MTGAKGASPAEQPPAGERIVIKNKRKISPSGATMSEQPETPAAQAADTEPSTPTQQSTPVQEETPAAGNPPQDAPEQVVAEAVTVETETVDLGVPEAAEAEAAPATETAEAVEGEVVEAEPAAEPAAEPEAGAVPAALGAELAQLRTALEERTADLQRVSAEYANYRRRVERDRTVAADLATGSVLSALLPILDDLDRARDHGDLTGPFGAVAEQLGAVVAKFGLTAFGEKGDPFDPNRHEAVAHLPSAEVTEPTCIDVMRRGYLLGERLLRPAMVAVAAPE</sequence>
<dbReference type="EMBL" id="BONF01000038">
    <property type="protein sequence ID" value="GIF84452.1"/>
    <property type="molecule type" value="Genomic_DNA"/>
</dbReference>
<evidence type="ECO:0000256" key="2">
    <source>
        <dbReference type="ARBA" id="ARBA00009054"/>
    </source>
</evidence>
<dbReference type="GO" id="GO:0051087">
    <property type="term" value="F:protein-folding chaperone binding"/>
    <property type="evidence" value="ECO:0007669"/>
    <property type="project" value="InterPro"/>
</dbReference>
<keyword evidence="13" id="KW-0175">Coiled coil</keyword>
<comment type="similarity">
    <text evidence="2 10 12">Belongs to the GrpE family.</text>
</comment>
<evidence type="ECO:0000256" key="13">
    <source>
        <dbReference type="SAM" id="Coils"/>
    </source>
</evidence>
<feature type="compositionally biased region" description="Low complexity" evidence="14">
    <location>
        <begin position="93"/>
        <end position="109"/>
    </location>
</feature>
<evidence type="ECO:0000256" key="12">
    <source>
        <dbReference type="RuleBase" id="RU004478"/>
    </source>
</evidence>
<name>A0A8J3JGG6_9ACTN</name>
<dbReference type="PANTHER" id="PTHR21237:SF23">
    <property type="entry name" value="GRPE PROTEIN HOMOLOG, MITOCHONDRIAL"/>
    <property type="match status" value="1"/>
</dbReference>
<dbReference type="InterPro" id="IPR013805">
    <property type="entry name" value="GrpE_CC"/>
</dbReference>
<comment type="function">
    <text evidence="7 10 11">Participates actively in the response to hyperosmotic and heat shock by preventing the aggregation of stress-denatured proteins, in association with DnaK and GrpE. It is the nucleotide exchange factor for DnaK and may function as a thermosensor. Unfolded proteins bind initially to DnaJ; upon interaction with the DnaJ-bound protein, DnaK hydrolyzes its bound ATP, resulting in the formation of a stable complex. GrpE releases ADP from DnaK; ATP binding to DnaK triggers the release of the substrate protein, thus completing the reaction cycle. Several rounds of ATP-dependent interactions between DnaJ, DnaK and GrpE are required for fully efficient folding.</text>
</comment>
<dbReference type="PROSITE" id="PS01071">
    <property type="entry name" value="GRPE"/>
    <property type="match status" value="1"/>
</dbReference>
<evidence type="ECO:0000256" key="9">
    <source>
        <dbReference type="ARBA" id="ARBA00076414"/>
    </source>
</evidence>
<feature type="region of interest" description="Disordered" evidence="14">
    <location>
        <begin position="89"/>
        <end position="130"/>
    </location>
</feature>
<dbReference type="InterPro" id="IPR000740">
    <property type="entry name" value="GrpE"/>
</dbReference>
<gene>
    <name evidence="10" type="primary">grpE</name>
    <name evidence="15" type="ORF">Cba03nite_58010</name>
</gene>
<comment type="subcellular location">
    <subcellularLocation>
        <location evidence="1 10">Cytoplasm</location>
    </subcellularLocation>
</comment>
<comment type="subunit">
    <text evidence="3 10">Homodimer.</text>
</comment>
<dbReference type="Pfam" id="PF01025">
    <property type="entry name" value="GrpE"/>
    <property type="match status" value="1"/>
</dbReference>
<dbReference type="HAMAP" id="MF_01151">
    <property type="entry name" value="GrpE"/>
    <property type="match status" value="1"/>
</dbReference>
<evidence type="ECO:0000256" key="7">
    <source>
        <dbReference type="ARBA" id="ARBA00053401"/>
    </source>
</evidence>
<evidence type="ECO:0000256" key="11">
    <source>
        <dbReference type="RuleBase" id="RU000639"/>
    </source>
</evidence>
<dbReference type="PRINTS" id="PR00773">
    <property type="entry name" value="GRPEPROTEIN"/>
</dbReference>
<dbReference type="SUPFAM" id="SSF58014">
    <property type="entry name" value="Coiled-coil domain of nucleotide exchange factor GrpE"/>
    <property type="match status" value="1"/>
</dbReference>
<feature type="compositionally biased region" description="Low complexity" evidence="14">
    <location>
        <begin position="119"/>
        <end position="130"/>
    </location>
</feature>
<keyword evidence="5 10" id="KW-0346">Stress response</keyword>
<proteinExistence type="inferred from homology"/>
<feature type="coiled-coil region" evidence="13">
    <location>
        <begin position="142"/>
        <end position="169"/>
    </location>
</feature>
<dbReference type="FunFam" id="2.30.22.10:FF:000001">
    <property type="entry name" value="Protein GrpE"/>
    <property type="match status" value="1"/>
</dbReference>
<dbReference type="PANTHER" id="PTHR21237">
    <property type="entry name" value="GRPE PROTEIN"/>
    <property type="match status" value="1"/>
</dbReference>
<dbReference type="NCBIfam" id="NF010761">
    <property type="entry name" value="PRK14164.1"/>
    <property type="match status" value="1"/>
</dbReference>
<dbReference type="InterPro" id="IPR009012">
    <property type="entry name" value="GrpE_head"/>
</dbReference>
<dbReference type="AlphaFoldDB" id="A0A8J3JGG6"/>
<dbReference type="GO" id="GO:0051082">
    <property type="term" value="F:unfolded protein binding"/>
    <property type="evidence" value="ECO:0007669"/>
    <property type="project" value="TreeGrafter"/>
</dbReference>
<dbReference type="SUPFAM" id="SSF51064">
    <property type="entry name" value="Head domain of nucleotide exchange factor GrpE"/>
    <property type="match status" value="1"/>
</dbReference>
<evidence type="ECO:0000313" key="15">
    <source>
        <dbReference type="EMBL" id="GIF84452.1"/>
    </source>
</evidence>
<dbReference type="CDD" id="cd00446">
    <property type="entry name" value="GrpE"/>
    <property type="match status" value="1"/>
</dbReference>
<dbReference type="GO" id="GO:0042803">
    <property type="term" value="F:protein homodimerization activity"/>
    <property type="evidence" value="ECO:0007669"/>
    <property type="project" value="InterPro"/>
</dbReference>
<keyword evidence="6 10" id="KW-0143">Chaperone</keyword>
<dbReference type="RefSeq" id="WP_239126070.1">
    <property type="nucleotide sequence ID" value="NZ_BONF01000038.1"/>
</dbReference>
<evidence type="ECO:0000256" key="4">
    <source>
        <dbReference type="ARBA" id="ARBA00022490"/>
    </source>
</evidence>
<evidence type="ECO:0000256" key="3">
    <source>
        <dbReference type="ARBA" id="ARBA00011738"/>
    </source>
</evidence>
<evidence type="ECO:0000256" key="8">
    <source>
        <dbReference type="ARBA" id="ARBA00072274"/>
    </source>
</evidence>
<dbReference type="GO" id="GO:0006457">
    <property type="term" value="P:protein folding"/>
    <property type="evidence" value="ECO:0007669"/>
    <property type="project" value="InterPro"/>
</dbReference>
<feature type="compositionally biased region" description="Low complexity" evidence="14">
    <location>
        <begin position="48"/>
        <end position="65"/>
    </location>
</feature>
<accession>A0A8J3JGG6</accession>
<reference evidence="15 16" key="1">
    <citation type="submission" date="2021-01" db="EMBL/GenBank/DDBJ databases">
        <title>Whole genome shotgun sequence of Catellatospora bangladeshensis NBRC 107357.</title>
        <authorList>
            <person name="Komaki H."/>
            <person name="Tamura T."/>
        </authorList>
    </citation>
    <scope>NUCLEOTIDE SEQUENCE [LARGE SCALE GENOMIC DNA]</scope>
    <source>
        <strain evidence="15 16">NBRC 107357</strain>
    </source>
</reference>
<evidence type="ECO:0000256" key="14">
    <source>
        <dbReference type="SAM" id="MobiDB-lite"/>
    </source>
</evidence>
<dbReference type="Proteomes" id="UP000601223">
    <property type="component" value="Unassembled WGS sequence"/>
</dbReference>